<feature type="compositionally biased region" description="Basic and acidic residues" evidence="1">
    <location>
        <begin position="211"/>
        <end position="221"/>
    </location>
</feature>
<name>A0ABV6S1U6_9GAMM</name>
<feature type="compositionally biased region" description="Low complexity" evidence="1">
    <location>
        <begin position="163"/>
        <end position="174"/>
    </location>
</feature>
<feature type="compositionally biased region" description="Acidic residues" evidence="1">
    <location>
        <begin position="175"/>
        <end position="190"/>
    </location>
</feature>
<protein>
    <submittedName>
        <fullName evidence="2">Uncharacterized protein</fullName>
    </submittedName>
</protein>
<reference evidence="2 3" key="1">
    <citation type="submission" date="2024-09" db="EMBL/GenBank/DDBJ databases">
        <authorList>
            <person name="Sun Q."/>
            <person name="Mori K."/>
        </authorList>
    </citation>
    <scope>NUCLEOTIDE SEQUENCE [LARGE SCALE GENOMIC DNA]</scope>
    <source>
        <strain evidence="2 3">KCTC 23076</strain>
    </source>
</reference>
<evidence type="ECO:0000256" key="1">
    <source>
        <dbReference type="SAM" id="MobiDB-lite"/>
    </source>
</evidence>
<sequence length="333" mass="32832">MRDHRITDAHAAALLDGHVPEDREDLLQVAAVVGALRLASFDAPPRPSAALAARLDLDRLAWVSAARGPEVPACEVARTNVLTQRPVKAKAKRALGWFTGLGVAAQLALGAGAVSASAAGVGIAAALPPVAQQVFDAVVATVAQAEQLLSEPAPSGADGAHGGVTDDAGTPVDGTDTDGTDTESAESEGTETDRGNADGMDAPLAVEPEPVIDRPGPRDSTGDSGAPAPGNSGKAAGPGHLGNGHGKGNAGAGSDWAPKSGNDPRPAEDARAVNRGAENPETVDDPRFSKGNGGPGDSRAAAHAAGSNETGPGNSDAAPAKPAGETGSTKSGS</sequence>
<dbReference type="EMBL" id="JBHLTG010000019">
    <property type="protein sequence ID" value="MFC0682809.1"/>
    <property type="molecule type" value="Genomic_DNA"/>
</dbReference>
<evidence type="ECO:0000313" key="3">
    <source>
        <dbReference type="Proteomes" id="UP001589896"/>
    </source>
</evidence>
<dbReference type="RefSeq" id="WP_386677184.1">
    <property type="nucleotide sequence ID" value="NZ_JBHLTG010000019.1"/>
</dbReference>
<gene>
    <name evidence="2" type="ORF">ACFFGH_33675</name>
</gene>
<feature type="region of interest" description="Disordered" evidence="1">
    <location>
        <begin position="152"/>
        <end position="333"/>
    </location>
</feature>
<feature type="compositionally biased region" description="Gly residues" evidence="1">
    <location>
        <begin position="239"/>
        <end position="251"/>
    </location>
</feature>
<accession>A0ABV6S1U6</accession>
<dbReference type="Proteomes" id="UP001589896">
    <property type="component" value="Unassembled WGS sequence"/>
</dbReference>
<keyword evidence="3" id="KW-1185">Reference proteome</keyword>
<proteinExistence type="predicted"/>
<comment type="caution">
    <text evidence="2">The sequence shown here is derived from an EMBL/GenBank/DDBJ whole genome shotgun (WGS) entry which is preliminary data.</text>
</comment>
<evidence type="ECO:0000313" key="2">
    <source>
        <dbReference type="EMBL" id="MFC0682809.1"/>
    </source>
</evidence>
<organism evidence="2 3">
    <name type="scientific">Lysobacter korlensis</name>
    <dbReference type="NCBI Taxonomy" id="553636"/>
    <lineage>
        <taxon>Bacteria</taxon>
        <taxon>Pseudomonadati</taxon>
        <taxon>Pseudomonadota</taxon>
        <taxon>Gammaproteobacteria</taxon>
        <taxon>Lysobacterales</taxon>
        <taxon>Lysobacteraceae</taxon>
        <taxon>Lysobacter</taxon>
    </lineage>
</organism>